<evidence type="ECO:0000256" key="3">
    <source>
        <dbReference type="ARBA" id="ARBA00022729"/>
    </source>
</evidence>
<dbReference type="Proteomes" id="UP001253637">
    <property type="component" value="Segment"/>
</dbReference>
<evidence type="ECO:0000256" key="1">
    <source>
        <dbReference type="ARBA" id="ARBA00004613"/>
    </source>
</evidence>
<accession>A0A811BML2</accession>
<feature type="domain" description="C1q" evidence="5">
    <location>
        <begin position="194"/>
        <end position="340"/>
    </location>
</feature>
<evidence type="ECO:0000313" key="7">
    <source>
        <dbReference type="Proteomes" id="UP001253637"/>
    </source>
</evidence>
<keyword evidence="2" id="KW-0964">Secreted</keyword>
<dbReference type="SUPFAM" id="SSF49842">
    <property type="entry name" value="TNF-like"/>
    <property type="match status" value="1"/>
</dbReference>
<keyword evidence="3" id="KW-0732">Signal</keyword>
<dbReference type="Gene3D" id="2.60.120.40">
    <property type="match status" value="1"/>
</dbReference>
<feature type="region of interest" description="Disordered" evidence="4">
    <location>
        <begin position="93"/>
        <end position="120"/>
    </location>
</feature>
<feature type="compositionally biased region" description="Pro residues" evidence="4">
    <location>
        <begin position="182"/>
        <end position="194"/>
    </location>
</feature>
<dbReference type="InterPro" id="IPR008983">
    <property type="entry name" value="Tumour_necrosis_fac-like_dom"/>
</dbReference>
<organism evidence="6 7">
    <name type="scientific">Pandoravirus japonicus</name>
    <dbReference type="NCBI Taxonomy" id="2823154"/>
    <lineage>
        <taxon>Viruses</taxon>
        <taxon>Pandoravirus</taxon>
    </lineage>
</organism>
<evidence type="ECO:0000313" key="6">
    <source>
        <dbReference type="EMBL" id="BCU03289.1"/>
    </source>
</evidence>
<evidence type="ECO:0000256" key="4">
    <source>
        <dbReference type="SAM" id="MobiDB-lite"/>
    </source>
</evidence>
<comment type="subcellular location">
    <subcellularLocation>
        <location evidence="1">Secreted</location>
    </subcellularLocation>
</comment>
<dbReference type="InterPro" id="IPR008160">
    <property type="entry name" value="Collagen"/>
</dbReference>
<dbReference type="InterPro" id="IPR001073">
    <property type="entry name" value="C1q_dom"/>
</dbReference>
<reference evidence="6" key="1">
    <citation type="submission" date="2021-04" db="EMBL/GenBank/DDBJ databases">
        <title>Draft Genome Sequence of Pandoravirus japonicus, Isolated from the Sabaishi River of Niigata, Japan.</title>
        <authorList>
            <person name="Hosokawa N."/>
            <person name="Takahashi H."/>
            <person name="Aoki K."/>
            <person name="Takemura M."/>
        </authorList>
    </citation>
    <scope>NUCLEOTIDE SEQUENCE</scope>
</reference>
<name>A0A811BML2_9VIRU</name>
<feature type="region of interest" description="Disordered" evidence="4">
    <location>
        <begin position="132"/>
        <end position="196"/>
    </location>
</feature>
<dbReference type="PROSITE" id="PS50871">
    <property type="entry name" value="C1Q"/>
    <property type="match status" value="1"/>
</dbReference>
<dbReference type="PANTHER" id="PTHR15427:SF33">
    <property type="entry name" value="COLLAGEN IV NC1 DOMAIN-CONTAINING PROTEIN"/>
    <property type="match status" value="1"/>
</dbReference>
<dbReference type="EMBL" id="LC625835">
    <property type="protein sequence ID" value="BCU03289.1"/>
    <property type="molecule type" value="Genomic_DNA"/>
</dbReference>
<feature type="region of interest" description="Disordered" evidence="4">
    <location>
        <begin position="1"/>
        <end position="44"/>
    </location>
</feature>
<dbReference type="Pfam" id="PF01391">
    <property type="entry name" value="Collagen"/>
    <property type="match status" value="1"/>
</dbReference>
<proteinExistence type="predicted"/>
<evidence type="ECO:0000259" key="5">
    <source>
        <dbReference type="PROSITE" id="PS50871"/>
    </source>
</evidence>
<dbReference type="PANTHER" id="PTHR15427">
    <property type="entry name" value="EMILIN ELASTIN MICROFIBRIL INTERFACE-LOCATED PROTEIN ELASTIN MICROFIBRIL INTERFACER"/>
    <property type="match status" value="1"/>
</dbReference>
<dbReference type="InterPro" id="IPR050392">
    <property type="entry name" value="Collagen/C1q_domain"/>
</dbReference>
<sequence>MEAGTVQSQRFDRPPDPCGCRPLSLFSSGQSVPPARPPAAAPSARSCRVRAPCPLVMKNRRRRATPSSPDDLSLFAGAYFGADRVCARALGASERHRQHLPRSGTSFPRPLAMAHSGDTPCQTRCPVAVRVPGPRGPPGASGAVGPIGPQGVPGAAGAVGVPGPPGPTGPGGPTGAAGPPGDAGPPGPPGPTGPALPSVLFRASAPLLIFNPGTVTVPYTSESYDLQDGIPANNYNPVTSVFTAPLDGVYRFEALANVGLAASTPGLTVIALVSDNGAPPIQRWLANPGQAASFAPVTLSGDFLLAAGDTVIVQVTSEAAGTINSFQTTFSGGLVTLTPA</sequence>
<evidence type="ECO:0000256" key="2">
    <source>
        <dbReference type="ARBA" id="ARBA00022525"/>
    </source>
</evidence>
<feature type="compositionally biased region" description="Low complexity" evidence="4">
    <location>
        <begin position="132"/>
        <end position="161"/>
    </location>
</feature>
<protein>
    <submittedName>
        <fullName evidence="6">C1q-like domain motif-containing protein</fullName>
    </submittedName>
</protein>